<dbReference type="PROSITE" id="PS50110">
    <property type="entry name" value="RESPONSE_REGULATORY"/>
    <property type="match status" value="2"/>
</dbReference>
<dbReference type="Pfam" id="PF00072">
    <property type="entry name" value="Response_reg"/>
    <property type="match status" value="2"/>
</dbReference>
<accession>A0A2A4SX06</accession>
<reference evidence="5" key="1">
    <citation type="submission" date="2017-08" db="EMBL/GenBank/DDBJ databases">
        <title>A dynamic microbial community with high functional redundancy inhabits the cold, oxic subseafloor aquifer.</title>
        <authorList>
            <person name="Tully B.J."/>
            <person name="Wheat C.G."/>
            <person name="Glazer B.T."/>
            <person name="Huber J.A."/>
        </authorList>
    </citation>
    <scope>NUCLEOTIDE SEQUENCE [LARGE SCALE GENOMIC DNA]</scope>
</reference>
<dbReference type="AlphaFoldDB" id="A0A2A4SX06"/>
<comment type="caution">
    <text evidence="4">The sequence shown here is derived from an EMBL/GenBank/DDBJ whole genome shotgun (WGS) entry which is preliminary data.</text>
</comment>
<gene>
    <name evidence="4" type="ORF">COB67_10560</name>
</gene>
<evidence type="ECO:0000313" key="4">
    <source>
        <dbReference type="EMBL" id="PCI25873.1"/>
    </source>
</evidence>
<organism evidence="4 5">
    <name type="scientific">SAR324 cluster bacterium</name>
    <dbReference type="NCBI Taxonomy" id="2024889"/>
    <lineage>
        <taxon>Bacteria</taxon>
        <taxon>Deltaproteobacteria</taxon>
        <taxon>SAR324 cluster</taxon>
    </lineage>
</organism>
<feature type="modified residue" description="4-aspartylphosphate" evidence="2">
    <location>
        <position position="51"/>
    </location>
</feature>
<evidence type="ECO:0000313" key="5">
    <source>
        <dbReference type="Proteomes" id="UP000218113"/>
    </source>
</evidence>
<proteinExistence type="predicted"/>
<evidence type="ECO:0000256" key="1">
    <source>
        <dbReference type="ARBA" id="ARBA00022553"/>
    </source>
</evidence>
<dbReference type="SUPFAM" id="SSF52172">
    <property type="entry name" value="CheY-like"/>
    <property type="match status" value="2"/>
</dbReference>
<feature type="domain" description="Response regulatory" evidence="3">
    <location>
        <begin position="136"/>
        <end position="255"/>
    </location>
</feature>
<dbReference type="InterPro" id="IPR001789">
    <property type="entry name" value="Sig_transdc_resp-reg_receiver"/>
</dbReference>
<sequence length="279" mass="31688">MRLLIVDDSMLIRKLIVREVQEGDFETIEAEDGRDALAKIELFRPDLITLDVDMPGMSGFEVCSRIRCGDPEYFKDGSKIAKTPIVFVTSNDSIEMRHSGFESGGTEFITKPFVRGEVNGVIRRILNKGVELKGLTALVVDDSKTARLMVSFPLRQKGVQILEANHGEEALKILEEDKKNQINLVLTDYNMPVMDGVELCEKIRNNLGRKELPIIFLTGLSDRDSIIRLFKVGASDYLTKPFIQEELTARVSVHLRQKQLKDEMARMLQELKKYKSEKP</sequence>
<name>A0A2A4SX06_9DELT</name>
<dbReference type="Gene3D" id="3.40.50.2300">
    <property type="match status" value="2"/>
</dbReference>
<dbReference type="InterPro" id="IPR011006">
    <property type="entry name" value="CheY-like_superfamily"/>
</dbReference>
<dbReference type="Proteomes" id="UP000218113">
    <property type="component" value="Unassembled WGS sequence"/>
</dbReference>
<dbReference type="EMBL" id="NVSR01000109">
    <property type="protein sequence ID" value="PCI25873.1"/>
    <property type="molecule type" value="Genomic_DNA"/>
</dbReference>
<dbReference type="GO" id="GO:0000160">
    <property type="term" value="P:phosphorelay signal transduction system"/>
    <property type="evidence" value="ECO:0007669"/>
    <property type="project" value="InterPro"/>
</dbReference>
<feature type="domain" description="Response regulatory" evidence="3">
    <location>
        <begin position="2"/>
        <end position="126"/>
    </location>
</feature>
<keyword evidence="1 2" id="KW-0597">Phosphoprotein</keyword>
<evidence type="ECO:0000259" key="3">
    <source>
        <dbReference type="PROSITE" id="PS50110"/>
    </source>
</evidence>
<evidence type="ECO:0000256" key="2">
    <source>
        <dbReference type="PROSITE-ProRule" id="PRU00169"/>
    </source>
</evidence>
<dbReference type="InterPro" id="IPR050595">
    <property type="entry name" value="Bact_response_regulator"/>
</dbReference>
<dbReference type="PANTHER" id="PTHR44591:SF3">
    <property type="entry name" value="RESPONSE REGULATORY DOMAIN-CONTAINING PROTEIN"/>
    <property type="match status" value="1"/>
</dbReference>
<feature type="modified residue" description="4-aspartylphosphate" evidence="2">
    <location>
        <position position="188"/>
    </location>
</feature>
<dbReference type="PANTHER" id="PTHR44591">
    <property type="entry name" value="STRESS RESPONSE REGULATOR PROTEIN 1"/>
    <property type="match status" value="1"/>
</dbReference>
<dbReference type="SMART" id="SM00448">
    <property type="entry name" value="REC"/>
    <property type="match status" value="2"/>
</dbReference>
<protein>
    <recommendedName>
        <fullName evidence="3">Response regulatory domain-containing protein</fullName>
    </recommendedName>
</protein>